<reference evidence="1" key="2">
    <citation type="journal article" date="2015" name="Fish Shellfish Immunol.">
        <title>Early steps in the European eel (Anguilla anguilla)-Vibrio vulnificus interaction in the gills: Role of the RtxA13 toxin.</title>
        <authorList>
            <person name="Callol A."/>
            <person name="Pajuelo D."/>
            <person name="Ebbesson L."/>
            <person name="Teles M."/>
            <person name="MacKenzie S."/>
            <person name="Amaro C."/>
        </authorList>
    </citation>
    <scope>NUCLEOTIDE SEQUENCE</scope>
</reference>
<reference evidence="1" key="1">
    <citation type="submission" date="2014-11" db="EMBL/GenBank/DDBJ databases">
        <authorList>
            <person name="Amaro Gonzalez C."/>
        </authorList>
    </citation>
    <scope>NUCLEOTIDE SEQUENCE</scope>
</reference>
<accession>A0A0E9QVI3</accession>
<proteinExistence type="predicted"/>
<dbReference type="EMBL" id="GBXM01087748">
    <property type="protein sequence ID" value="JAH20829.1"/>
    <property type="molecule type" value="Transcribed_RNA"/>
</dbReference>
<protein>
    <submittedName>
        <fullName evidence="1">Uncharacterized protein</fullName>
    </submittedName>
</protein>
<organism evidence="1">
    <name type="scientific">Anguilla anguilla</name>
    <name type="common">European freshwater eel</name>
    <name type="synonym">Muraena anguilla</name>
    <dbReference type="NCBI Taxonomy" id="7936"/>
    <lineage>
        <taxon>Eukaryota</taxon>
        <taxon>Metazoa</taxon>
        <taxon>Chordata</taxon>
        <taxon>Craniata</taxon>
        <taxon>Vertebrata</taxon>
        <taxon>Euteleostomi</taxon>
        <taxon>Actinopterygii</taxon>
        <taxon>Neopterygii</taxon>
        <taxon>Teleostei</taxon>
        <taxon>Anguilliformes</taxon>
        <taxon>Anguillidae</taxon>
        <taxon>Anguilla</taxon>
    </lineage>
</organism>
<evidence type="ECO:0000313" key="1">
    <source>
        <dbReference type="EMBL" id="JAH20829.1"/>
    </source>
</evidence>
<name>A0A0E9QVI3_ANGAN</name>
<sequence length="12" mass="1503">MQNKIIMFCFDI</sequence>